<dbReference type="SUPFAM" id="SSF48371">
    <property type="entry name" value="ARM repeat"/>
    <property type="match status" value="1"/>
</dbReference>
<gene>
    <name evidence="4" type="ORF">POM88_038076</name>
</gene>
<evidence type="ECO:0000256" key="1">
    <source>
        <dbReference type="ARBA" id="ARBA00010394"/>
    </source>
</evidence>
<evidence type="ECO:0000256" key="2">
    <source>
        <dbReference type="ARBA" id="ARBA00022448"/>
    </source>
</evidence>
<dbReference type="PANTHER" id="PTHR23316">
    <property type="entry name" value="IMPORTIN ALPHA"/>
    <property type="match status" value="1"/>
</dbReference>
<evidence type="ECO:0000256" key="3">
    <source>
        <dbReference type="ARBA" id="ARBA00022927"/>
    </source>
</evidence>
<dbReference type="AlphaFoldDB" id="A0AAD8HSN1"/>
<protein>
    <submittedName>
        <fullName evidence="4">Uncharacterized protein</fullName>
    </submittedName>
</protein>
<reference evidence="4" key="1">
    <citation type="submission" date="2023-02" db="EMBL/GenBank/DDBJ databases">
        <title>Genome of toxic invasive species Heracleum sosnowskyi carries increased number of genes despite the absence of recent whole-genome duplications.</title>
        <authorList>
            <person name="Schelkunov M."/>
            <person name="Shtratnikova V."/>
            <person name="Makarenko M."/>
            <person name="Klepikova A."/>
            <person name="Omelchenko D."/>
            <person name="Novikova G."/>
            <person name="Obukhova E."/>
            <person name="Bogdanov V."/>
            <person name="Penin A."/>
            <person name="Logacheva M."/>
        </authorList>
    </citation>
    <scope>NUCLEOTIDE SEQUENCE</scope>
    <source>
        <strain evidence="4">Hsosn_3</strain>
        <tissue evidence="4">Leaf</tissue>
    </source>
</reference>
<dbReference type="EMBL" id="JAUIZM010000008">
    <property type="protein sequence ID" value="KAK1371984.1"/>
    <property type="molecule type" value="Genomic_DNA"/>
</dbReference>
<keyword evidence="3" id="KW-0653">Protein transport</keyword>
<proteinExistence type="inferred from homology"/>
<comment type="similarity">
    <text evidence="1">Belongs to the importin alpha family.</text>
</comment>
<accession>A0AAD8HSN1</accession>
<name>A0AAD8HSN1_9APIA</name>
<organism evidence="4 5">
    <name type="scientific">Heracleum sosnowskyi</name>
    <dbReference type="NCBI Taxonomy" id="360622"/>
    <lineage>
        <taxon>Eukaryota</taxon>
        <taxon>Viridiplantae</taxon>
        <taxon>Streptophyta</taxon>
        <taxon>Embryophyta</taxon>
        <taxon>Tracheophyta</taxon>
        <taxon>Spermatophyta</taxon>
        <taxon>Magnoliopsida</taxon>
        <taxon>eudicotyledons</taxon>
        <taxon>Gunneridae</taxon>
        <taxon>Pentapetalae</taxon>
        <taxon>asterids</taxon>
        <taxon>campanulids</taxon>
        <taxon>Apiales</taxon>
        <taxon>Apiaceae</taxon>
        <taxon>Apioideae</taxon>
        <taxon>apioid superclade</taxon>
        <taxon>Tordylieae</taxon>
        <taxon>Tordyliinae</taxon>
        <taxon>Heracleum</taxon>
    </lineage>
</organism>
<dbReference type="Gene3D" id="1.25.10.10">
    <property type="entry name" value="Leucine-rich Repeat Variant"/>
    <property type="match status" value="1"/>
</dbReference>
<comment type="caution">
    <text evidence="4">The sequence shown here is derived from an EMBL/GenBank/DDBJ whole genome shotgun (WGS) entry which is preliminary data.</text>
</comment>
<evidence type="ECO:0000313" key="4">
    <source>
        <dbReference type="EMBL" id="KAK1371984.1"/>
    </source>
</evidence>
<keyword evidence="5" id="KW-1185">Reference proteome</keyword>
<keyword evidence="2" id="KW-0813">Transport</keyword>
<evidence type="ECO:0000313" key="5">
    <source>
        <dbReference type="Proteomes" id="UP001237642"/>
    </source>
</evidence>
<dbReference type="InterPro" id="IPR016024">
    <property type="entry name" value="ARM-type_fold"/>
</dbReference>
<dbReference type="GO" id="GO:0015031">
    <property type="term" value="P:protein transport"/>
    <property type="evidence" value="ECO:0007669"/>
    <property type="project" value="UniProtKB-KW"/>
</dbReference>
<dbReference type="InterPro" id="IPR011989">
    <property type="entry name" value="ARM-like"/>
</dbReference>
<sequence>MDPIYNSFAAHLLAFNVKDKLPVFKQYVEEVKGSKDLLEAEAIEGLDKMINQDPRLAIHLESDVVECLVEILEDSHHVLIQRSAANILSRANIDTHGTIIKEKAVPVLVNLLFSKSLIIVIAVVITLTRFVCASPDYVSVILNKGVLEAVNEIVLPNMDTTLTDNLAKFMVVVCRAKFIPDKEGLVLAILDGLLCKVRLGTLLHIERACFALSYLSYERHVGIEQGTIDWIIQLSCYEDIKVAGAALGVVGNIARWGNSKQIEMLAKHPDTLRCLQTSLSCTKPKKFHLEASNIISRLAAQSQSFPQEVRKAGISFSGELAWLSTVSQEIC</sequence>
<dbReference type="Proteomes" id="UP001237642">
    <property type="component" value="Unassembled WGS sequence"/>
</dbReference>
<reference evidence="4" key="2">
    <citation type="submission" date="2023-05" db="EMBL/GenBank/DDBJ databases">
        <authorList>
            <person name="Schelkunov M.I."/>
        </authorList>
    </citation>
    <scope>NUCLEOTIDE SEQUENCE</scope>
    <source>
        <strain evidence="4">Hsosn_3</strain>
        <tissue evidence="4">Leaf</tissue>
    </source>
</reference>